<dbReference type="SUPFAM" id="SSF47336">
    <property type="entry name" value="ACP-like"/>
    <property type="match status" value="1"/>
</dbReference>
<evidence type="ECO:0000259" key="3">
    <source>
        <dbReference type="PROSITE" id="PS50075"/>
    </source>
</evidence>
<dbReference type="Gene3D" id="1.10.1200.10">
    <property type="entry name" value="ACP-like"/>
    <property type="match status" value="1"/>
</dbReference>
<dbReference type="EMBL" id="CP096916">
    <property type="protein sequence ID" value="WBM37920.1"/>
    <property type="molecule type" value="Genomic_DNA"/>
</dbReference>
<sequence>MRQNLGLAASCIAWGPIGDAGYLTRNETVKDSLGKRLGKAPLQSDQALNQLDRVLALNGEVSIVANFDWNALARLLASAQSERFAILNRARKDHDSSSDGQDIHALIAGKTPEQIHALVAEWVAQEVANILRTEVDRIETQRSLHDLGMDSLMAVELAMGLEQRFGVQLPAMVLNDSPTVWNVAARIVDKLTGGSEDSAEQDAGHLVADVVRQHGDDMSEADLQGLAKDVQRLAEKGTSLIHE</sequence>
<dbReference type="PROSITE" id="PS00012">
    <property type="entry name" value="PHOSPHOPANTETHEINE"/>
    <property type="match status" value="1"/>
</dbReference>
<organism evidence="4 5">
    <name type="scientific">Alcaligenes faecalis</name>
    <dbReference type="NCBI Taxonomy" id="511"/>
    <lineage>
        <taxon>Bacteria</taxon>
        <taxon>Pseudomonadati</taxon>
        <taxon>Pseudomonadota</taxon>
        <taxon>Betaproteobacteria</taxon>
        <taxon>Burkholderiales</taxon>
        <taxon>Alcaligenaceae</taxon>
        <taxon>Alcaligenes</taxon>
    </lineage>
</organism>
<dbReference type="InterPro" id="IPR006162">
    <property type="entry name" value="Ppantetheine_attach_site"/>
</dbReference>
<dbReference type="SMART" id="SM00823">
    <property type="entry name" value="PKS_PP"/>
    <property type="match status" value="1"/>
</dbReference>
<dbReference type="Gene3D" id="3.40.50.720">
    <property type="entry name" value="NAD(P)-binding Rossmann-like Domain"/>
    <property type="match status" value="1"/>
</dbReference>
<reference evidence="4 5" key="1">
    <citation type="submission" date="2022-05" db="EMBL/GenBank/DDBJ databases">
        <title>Complete sequence of strain NY11312.</title>
        <authorList>
            <person name="Zhou D."/>
        </authorList>
    </citation>
    <scope>NUCLEOTIDE SEQUENCE [LARGE SCALE GENOMIC DNA]</scope>
    <source>
        <strain evidence="4 5">NY11312</strain>
    </source>
</reference>
<proteinExistence type="predicted"/>
<dbReference type="InterPro" id="IPR050091">
    <property type="entry name" value="PKS_NRPS_Biosynth_Enz"/>
</dbReference>
<evidence type="ECO:0000313" key="4">
    <source>
        <dbReference type="EMBL" id="WBM37920.1"/>
    </source>
</evidence>
<keyword evidence="2" id="KW-0597">Phosphoprotein</keyword>
<evidence type="ECO:0000256" key="1">
    <source>
        <dbReference type="ARBA" id="ARBA00022450"/>
    </source>
</evidence>
<gene>
    <name evidence="4" type="ORF">M2J83_19340</name>
</gene>
<dbReference type="Proteomes" id="UP001211866">
    <property type="component" value="Chromosome"/>
</dbReference>
<accession>A0ABY7N1E3</accession>
<evidence type="ECO:0000313" key="5">
    <source>
        <dbReference type="Proteomes" id="UP001211866"/>
    </source>
</evidence>
<feature type="domain" description="Carrier" evidence="3">
    <location>
        <begin position="109"/>
        <end position="191"/>
    </location>
</feature>
<keyword evidence="1" id="KW-0596">Phosphopantetheine</keyword>
<dbReference type="InterPro" id="IPR009081">
    <property type="entry name" value="PP-bd_ACP"/>
</dbReference>
<dbReference type="InterPro" id="IPR020806">
    <property type="entry name" value="PKS_PP-bd"/>
</dbReference>
<dbReference type="SMART" id="SM01294">
    <property type="entry name" value="PKS_PP_betabranch"/>
    <property type="match status" value="1"/>
</dbReference>
<keyword evidence="5" id="KW-1185">Reference proteome</keyword>
<protein>
    <submittedName>
        <fullName evidence="4">Beta-ketoacyl reductase</fullName>
    </submittedName>
</protein>
<dbReference type="InterPro" id="IPR036736">
    <property type="entry name" value="ACP-like_sf"/>
</dbReference>
<dbReference type="PANTHER" id="PTHR43775:SF37">
    <property type="entry name" value="SI:DKEY-61P9.11"/>
    <property type="match status" value="1"/>
</dbReference>
<dbReference type="PANTHER" id="PTHR43775">
    <property type="entry name" value="FATTY ACID SYNTHASE"/>
    <property type="match status" value="1"/>
</dbReference>
<dbReference type="PROSITE" id="PS50075">
    <property type="entry name" value="CARRIER"/>
    <property type="match status" value="1"/>
</dbReference>
<dbReference type="RefSeq" id="WP_270117583.1">
    <property type="nucleotide sequence ID" value="NZ_CP096916.1"/>
</dbReference>
<dbReference type="Pfam" id="PF00550">
    <property type="entry name" value="PP-binding"/>
    <property type="match status" value="1"/>
</dbReference>
<name>A0ABY7N1E3_ALCFA</name>
<evidence type="ECO:0000256" key="2">
    <source>
        <dbReference type="ARBA" id="ARBA00022553"/>
    </source>
</evidence>